<evidence type="ECO:0000313" key="3">
    <source>
        <dbReference type="Proteomes" id="UP000053097"/>
    </source>
</evidence>
<proteinExistence type="predicted"/>
<dbReference type="AlphaFoldDB" id="A0A026WXP9"/>
<accession>A0A026WXP9</accession>
<protein>
    <submittedName>
        <fullName evidence="2">Uncharacterized protein</fullName>
    </submittedName>
</protein>
<evidence type="ECO:0000313" key="2">
    <source>
        <dbReference type="EMBL" id="EZA60588.1"/>
    </source>
</evidence>
<keyword evidence="3" id="KW-1185">Reference proteome</keyword>
<organism evidence="2 3">
    <name type="scientific">Ooceraea biroi</name>
    <name type="common">Clonal raider ant</name>
    <name type="synonym">Cerapachys biroi</name>
    <dbReference type="NCBI Taxonomy" id="2015173"/>
    <lineage>
        <taxon>Eukaryota</taxon>
        <taxon>Metazoa</taxon>
        <taxon>Ecdysozoa</taxon>
        <taxon>Arthropoda</taxon>
        <taxon>Hexapoda</taxon>
        <taxon>Insecta</taxon>
        <taxon>Pterygota</taxon>
        <taxon>Neoptera</taxon>
        <taxon>Endopterygota</taxon>
        <taxon>Hymenoptera</taxon>
        <taxon>Apocrita</taxon>
        <taxon>Aculeata</taxon>
        <taxon>Formicoidea</taxon>
        <taxon>Formicidae</taxon>
        <taxon>Dorylinae</taxon>
        <taxon>Ooceraea</taxon>
    </lineage>
</organism>
<feature type="region of interest" description="Disordered" evidence="1">
    <location>
        <begin position="127"/>
        <end position="159"/>
    </location>
</feature>
<dbReference type="Proteomes" id="UP000053097">
    <property type="component" value="Unassembled WGS sequence"/>
</dbReference>
<name>A0A026WXP9_OOCBI</name>
<reference evidence="2 3" key="1">
    <citation type="journal article" date="2014" name="Curr. Biol.">
        <title>The genome of the clonal raider ant Cerapachys biroi.</title>
        <authorList>
            <person name="Oxley P.R."/>
            <person name="Ji L."/>
            <person name="Fetter-Pruneda I."/>
            <person name="McKenzie S.K."/>
            <person name="Li C."/>
            <person name="Hu H."/>
            <person name="Zhang G."/>
            <person name="Kronauer D.J."/>
        </authorList>
    </citation>
    <scope>NUCLEOTIDE SEQUENCE [LARGE SCALE GENOMIC DNA]</scope>
</reference>
<evidence type="ECO:0000256" key="1">
    <source>
        <dbReference type="SAM" id="MobiDB-lite"/>
    </source>
</evidence>
<gene>
    <name evidence="2" type="ORF">X777_14614</name>
</gene>
<dbReference type="EMBL" id="KK107077">
    <property type="protein sequence ID" value="EZA60588.1"/>
    <property type="molecule type" value="Genomic_DNA"/>
</dbReference>
<sequence length="159" mass="17427">MGGKAQRSGAFHGYRAAGSLIKWSVPYLNLVPYARAVLVLRNGDTKPWERQDVGTSARIYDPGSSGRLNRYLDFVVAGVGQVSNGAGHGLYRGLPLALTTLGAETSIMRNSIRLPYARGRSSVHRARFSQSSEICRDERMKHAPTSRGNVLQRHEEAST</sequence>